<protein>
    <submittedName>
        <fullName evidence="1">Uncharacterized protein</fullName>
    </submittedName>
</protein>
<sequence>MYDSENTCAELSREDPDEEMYTQRESCHGDDCGACYECEQEKAEYMAENFPDAWEDDINPTDLLDDGECCLADCEGYIDFDCDSTEGDVFACSSCETEYRHCGTCNGYYQNRERQCPNDC</sequence>
<dbReference type="AlphaFoldDB" id="A0A075GRH3"/>
<dbReference type="EMBL" id="KF900745">
    <property type="protein sequence ID" value="AIF05625.1"/>
    <property type="molecule type" value="Genomic_DNA"/>
</dbReference>
<reference evidence="1" key="1">
    <citation type="journal article" date="2014" name="Genome Biol. Evol.">
        <title>Pangenome evidence for extensive interdomain horizontal transfer affecting lineage core and shell genes in uncultured planktonic thaumarchaeota and euryarchaeota.</title>
        <authorList>
            <person name="Deschamps P."/>
            <person name="Zivanovic Y."/>
            <person name="Moreira D."/>
            <person name="Rodriguez-Valera F."/>
            <person name="Lopez-Garcia P."/>
        </authorList>
    </citation>
    <scope>NUCLEOTIDE SEQUENCE</scope>
</reference>
<name>A0A075GRH3_9EURY</name>
<evidence type="ECO:0000313" key="1">
    <source>
        <dbReference type="EMBL" id="AIF05625.1"/>
    </source>
</evidence>
<proteinExistence type="predicted"/>
<accession>A0A075GRH3</accession>
<organism evidence="1">
    <name type="scientific">uncultured marine group II/III euryarchaeote KM3_185_F09</name>
    <dbReference type="NCBI Taxonomy" id="1457950"/>
    <lineage>
        <taxon>Archaea</taxon>
        <taxon>Methanobacteriati</taxon>
        <taxon>Methanobacteriota</taxon>
        <taxon>environmental samples</taxon>
    </lineage>
</organism>